<evidence type="ECO:0000313" key="1">
    <source>
        <dbReference type="EMBL" id="MBX50046.1"/>
    </source>
</evidence>
<name>A0A2P2P5J8_RHIMU</name>
<reference evidence="1" key="1">
    <citation type="submission" date="2018-02" db="EMBL/GenBank/DDBJ databases">
        <title>Rhizophora mucronata_Transcriptome.</title>
        <authorList>
            <person name="Meera S.P."/>
            <person name="Sreeshan A."/>
            <person name="Augustine A."/>
        </authorList>
    </citation>
    <scope>NUCLEOTIDE SEQUENCE</scope>
    <source>
        <tissue evidence="1">Leaf</tissue>
    </source>
</reference>
<dbReference type="AlphaFoldDB" id="A0A2P2P5J8"/>
<proteinExistence type="predicted"/>
<protein>
    <submittedName>
        <fullName evidence="1">Uncharacterized protein</fullName>
    </submittedName>
</protein>
<dbReference type="EMBL" id="GGEC01069562">
    <property type="protein sequence ID" value="MBX50046.1"/>
    <property type="molecule type" value="Transcribed_RNA"/>
</dbReference>
<accession>A0A2P2P5J8</accession>
<sequence>MDVTIFTSIGCKQTRGKQNT</sequence>
<organism evidence="1">
    <name type="scientific">Rhizophora mucronata</name>
    <name type="common">Asiatic mangrove</name>
    <dbReference type="NCBI Taxonomy" id="61149"/>
    <lineage>
        <taxon>Eukaryota</taxon>
        <taxon>Viridiplantae</taxon>
        <taxon>Streptophyta</taxon>
        <taxon>Embryophyta</taxon>
        <taxon>Tracheophyta</taxon>
        <taxon>Spermatophyta</taxon>
        <taxon>Magnoliopsida</taxon>
        <taxon>eudicotyledons</taxon>
        <taxon>Gunneridae</taxon>
        <taxon>Pentapetalae</taxon>
        <taxon>rosids</taxon>
        <taxon>fabids</taxon>
        <taxon>Malpighiales</taxon>
        <taxon>Rhizophoraceae</taxon>
        <taxon>Rhizophora</taxon>
    </lineage>
</organism>